<keyword evidence="7" id="KW-0482">Metalloprotease</keyword>
<evidence type="ECO:0000256" key="8">
    <source>
        <dbReference type="RuleBase" id="RU004447"/>
    </source>
</evidence>
<dbReference type="InterPro" id="IPR032632">
    <property type="entry name" value="Peptidase_M16_M"/>
</dbReference>
<keyword evidence="3" id="KW-0645">Protease</keyword>
<dbReference type="Pfam" id="PF05193">
    <property type="entry name" value="Peptidase_M16_C"/>
    <property type="match status" value="1"/>
</dbReference>
<organism evidence="14 15">
    <name type="scientific">Hermanssonia centrifuga</name>
    <dbReference type="NCBI Taxonomy" id="98765"/>
    <lineage>
        <taxon>Eukaryota</taxon>
        <taxon>Fungi</taxon>
        <taxon>Dikarya</taxon>
        <taxon>Basidiomycota</taxon>
        <taxon>Agaricomycotina</taxon>
        <taxon>Agaricomycetes</taxon>
        <taxon>Polyporales</taxon>
        <taxon>Meruliaceae</taxon>
        <taxon>Hermanssonia</taxon>
    </lineage>
</organism>
<evidence type="ECO:0000256" key="4">
    <source>
        <dbReference type="ARBA" id="ARBA00022723"/>
    </source>
</evidence>
<dbReference type="Pfam" id="PF16187">
    <property type="entry name" value="Peptidase_M16_M"/>
    <property type="match status" value="1"/>
</dbReference>
<dbReference type="FunFam" id="3.30.830.10:FF:000012">
    <property type="entry name" value="Protease 3"/>
    <property type="match status" value="1"/>
</dbReference>
<dbReference type="PROSITE" id="PS00143">
    <property type="entry name" value="INSULINASE"/>
    <property type="match status" value="1"/>
</dbReference>
<name>A0A2R6P119_9APHY</name>
<evidence type="ECO:0000256" key="7">
    <source>
        <dbReference type="ARBA" id="ARBA00023049"/>
    </source>
</evidence>
<dbReference type="GO" id="GO:0046872">
    <property type="term" value="F:metal ion binding"/>
    <property type="evidence" value="ECO:0007669"/>
    <property type="project" value="UniProtKB-KW"/>
</dbReference>
<dbReference type="InterPro" id="IPR050626">
    <property type="entry name" value="Peptidase_M16"/>
</dbReference>
<dbReference type="GO" id="GO:0043171">
    <property type="term" value="P:peptide catabolic process"/>
    <property type="evidence" value="ECO:0007669"/>
    <property type="project" value="TreeGrafter"/>
</dbReference>
<dbReference type="FunFam" id="3.30.830.10:FF:000005">
    <property type="entry name" value="nardilysin isoform X1"/>
    <property type="match status" value="1"/>
</dbReference>
<evidence type="ECO:0000313" key="15">
    <source>
        <dbReference type="Proteomes" id="UP000186601"/>
    </source>
</evidence>
<dbReference type="PANTHER" id="PTHR43690:SF18">
    <property type="entry name" value="INSULIN-DEGRADING ENZYME-RELATED"/>
    <property type="match status" value="1"/>
</dbReference>
<dbReference type="InterPro" id="IPR011765">
    <property type="entry name" value="Pept_M16_N"/>
</dbReference>
<evidence type="ECO:0000256" key="5">
    <source>
        <dbReference type="ARBA" id="ARBA00022801"/>
    </source>
</evidence>
<evidence type="ECO:0000256" key="1">
    <source>
        <dbReference type="ARBA" id="ARBA00001947"/>
    </source>
</evidence>
<dbReference type="InterPro" id="IPR054734">
    <property type="entry name" value="PqqF-like_C_4"/>
</dbReference>
<feature type="domain" description="Peptidase M16 middle/third" evidence="12">
    <location>
        <begin position="445"/>
        <end position="742"/>
    </location>
</feature>
<comment type="cofactor">
    <cofactor evidence="1">
        <name>Zn(2+)</name>
        <dbReference type="ChEBI" id="CHEBI:29105"/>
    </cofactor>
</comment>
<evidence type="ECO:0000313" key="14">
    <source>
        <dbReference type="EMBL" id="PSR83056.1"/>
    </source>
</evidence>
<dbReference type="STRING" id="98765.A0A2R6P119"/>
<evidence type="ECO:0000256" key="2">
    <source>
        <dbReference type="ARBA" id="ARBA00007261"/>
    </source>
</evidence>
<sequence>MTIVQPDKEWQHVSKPDIPAYDIFAKAIQKSQQDDREYRVIRLANGLEATLVHDGKADKAAASLDVAVGHLYDPDDMPGLAHFCEHLLFMGTELYPKENEYSEYLAKNNGSSNAYTGTSNTNYFFSASTNALPGALSRFAAFFHCPLFSPSCTTRELNAVNSEHKKNHQADMWRIFQLNKHLSKSGHPWSKFGSGNIDSLSKAAKELKKKGLLSNGSDVQSADSSVSATPISSRATSPTSSTWSAAEKEGDGGAVGREIRRRLVEWWTKEYSANRMRLCVIGKEPLDELSDMVSKLFSPISKRDVEALPMINDHPFGTKEAGTFISAEMIMSIHCLEVSFPIAYQAPLWRYQPGNFVAHFVGHEGPGSLHSYLKNKGWVTELSSGPQPLARGFAMFKVTMHLTNEGFSHYREVLIAVFKYLSLLRSSEFPAWYQREISEIKATRFRFQEKRRPEDYAVWVSEHMAWQVPRDLLLSAPQLAQPWDESSEQTEGEREVREVLEGLQVRKGRAVLMAKKEEHERLRGKLDWQQEPVYGTPYLVEKFDEDLIVEAEGTNNIKELFLPGPNEFIPTNLDVDRRNVDEPAQRPNLIRETAISSLWHKKDDRFWVPRANVLMDLRSPVAYESARAAAMTRLFVDLVTHSLTEFSYDAELAGLSYTINSHNPGIFINLQGFNDKLHVLARDIFTKARTIVVSPNDLHVVKQQLTRNWQNFFLEQPYRISEYYARYILTEKQWSLAEKLAELPSITAEELQAHIARFLSQLEIKALVVGNMYKDEAIRLIESTEQALQASPSPVRVNEIARLPVPGTDAIWSSKVPNPNEPNSVLSYYVHMGSLLVPRLRVTAALLNQILSEPAFNILRTREQLGYVVSCSFWKAPGEAEGGIRLVVQSERAPAYLEERVDAFLDEMEQSIRTMSDSAFEEQKKGLEKSWTEDPKNIRDETYRFWSHIDSGDLDFYRRQENTQVLSGVTKDEILSLFKTHIHYSSPTRAKFSVHLRSQKPQPKKVSEAAMIAFEENISQRGLAIGSQQWRQELFESGEPLLTQAITYWTQIFSAESSGVSQDTVKDLLLELSQLAERYPAQSAYEGKTRDSAMAIDDPATFRTSLRISDLPKPVVDWGDLPTSKL</sequence>
<evidence type="ECO:0000259" key="13">
    <source>
        <dbReference type="Pfam" id="PF22456"/>
    </source>
</evidence>
<keyword evidence="5" id="KW-0378">Hydrolase</keyword>
<dbReference type="Gene3D" id="3.30.830.10">
    <property type="entry name" value="Metalloenzyme, LuxS/M16 peptidase-like"/>
    <property type="match status" value="4"/>
</dbReference>
<dbReference type="Pfam" id="PF00675">
    <property type="entry name" value="Peptidase_M16"/>
    <property type="match status" value="1"/>
</dbReference>
<feature type="domain" description="Peptidase M16 N-terminal" evidence="10">
    <location>
        <begin position="52"/>
        <end position="184"/>
    </location>
</feature>
<dbReference type="InterPro" id="IPR011249">
    <property type="entry name" value="Metalloenz_LuxS/M16"/>
</dbReference>
<keyword evidence="4" id="KW-0479">Metal-binding</keyword>
<accession>A0A2R6P119</accession>
<comment type="similarity">
    <text evidence="2 8">Belongs to the peptidase M16 family.</text>
</comment>
<evidence type="ECO:0000256" key="9">
    <source>
        <dbReference type="SAM" id="MobiDB-lite"/>
    </source>
</evidence>
<evidence type="ECO:0000256" key="6">
    <source>
        <dbReference type="ARBA" id="ARBA00022833"/>
    </source>
</evidence>
<dbReference type="OrthoDB" id="952271at2759"/>
<reference evidence="14 15" key="1">
    <citation type="submission" date="2018-02" db="EMBL/GenBank/DDBJ databases">
        <title>Genome sequence of the basidiomycete white-rot fungus Phlebia centrifuga.</title>
        <authorList>
            <person name="Granchi Z."/>
            <person name="Peng M."/>
            <person name="de Vries R.P."/>
            <person name="Hilden K."/>
            <person name="Makela M.R."/>
            <person name="Grigoriev I."/>
            <person name="Riley R."/>
        </authorList>
    </citation>
    <scope>NUCLEOTIDE SEQUENCE [LARGE SCALE GENOMIC DNA]</scope>
    <source>
        <strain evidence="14 15">FBCC195</strain>
    </source>
</reference>
<comment type="caution">
    <text evidence="14">The sequence shown here is derived from an EMBL/GenBank/DDBJ whole genome shotgun (WGS) entry which is preliminary data.</text>
</comment>
<keyword evidence="6" id="KW-0862">Zinc</keyword>
<dbReference type="GO" id="GO:0005829">
    <property type="term" value="C:cytosol"/>
    <property type="evidence" value="ECO:0007669"/>
    <property type="project" value="TreeGrafter"/>
</dbReference>
<feature type="domain" description="Coenzyme PQQ synthesis protein F-like C-terminal lobe" evidence="13">
    <location>
        <begin position="846"/>
        <end position="946"/>
    </location>
</feature>
<dbReference type="Pfam" id="PF22456">
    <property type="entry name" value="PqqF-like_C_4"/>
    <property type="match status" value="1"/>
</dbReference>
<evidence type="ECO:0000259" key="12">
    <source>
        <dbReference type="Pfam" id="PF16187"/>
    </source>
</evidence>
<dbReference type="SUPFAM" id="SSF63411">
    <property type="entry name" value="LuxS/MPP-like metallohydrolase"/>
    <property type="match status" value="4"/>
</dbReference>
<evidence type="ECO:0000259" key="11">
    <source>
        <dbReference type="Pfam" id="PF05193"/>
    </source>
</evidence>
<proteinExistence type="inferred from homology"/>
<dbReference type="GO" id="GO:0051603">
    <property type="term" value="P:proteolysis involved in protein catabolic process"/>
    <property type="evidence" value="ECO:0007669"/>
    <property type="project" value="TreeGrafter"/>
</dbReference>
<feature type="region of interest" description="Disordered" evidence="9">
    <location>
        <begin position="214"/>
        <end position="251"/>
    </location>
</feature>
<dbReference type="Proteomes" id="UP000186601">
    <property type="component" value="Unassembled WGS sequence"/>
</dbReference>
<keyword evidence="15" id="KW-1185">Reference proteome</keyword>
<evidence type="ECO:0000256" key="3">
    <source>
        <dbReference type="ARBA" id="ARBA00022670"/>
    </source>
</evidence>
<dbReference type="GO" id="GO:0004222">
    <property type="term" value="F:metalloendopeptidase activity"/>
    <property type="evidence" value="ECO:0007669"/>
    <property type="project" value="InterPro"/>
</dbReference>
<feature type="domain" description="Peptidase M16 C-terminal" evidence="11">
    <location>
        <begin position="262"/>
        <end position="432"/>
    </location>
</feature>
<feature type="compositionally biased region" description="Low complexity" evidence="9">
    <location>
        <begin position="214"/>
        <end position="245"/>
    </location>
</feature>
<dbReference type="GO" id="GO:0005739">
    <property type="term" value="C:mitochondrion"/>
    <property type="evidence" value="ECO:0007669"/>
    <property type="project" value="TreeGrafter"/>
</dbReference>
<evidence type="ECO:0000259" key="10">
    <source>
        <dbReference type="Pfam" id="PF00675"/>
    </source>
</evidence>
<evidence type="ECO:0008006" key="16">
    <source>
        <dbReference type="Google" id="ProtNLM"/>
    </source>
</evidence>
<dbReference type="PANTHER" id="PTHR43690">
    <property type="entry name" value="NARDILYSIN"/>
    <property type="match status" value="1"/>
</dbReference>
<dbReference type="AlphaFoldDB" id="A0A2R6P119"/>
<gene>
    <name evidence="14" type="ORF">PHLCEN_2v5860</name>
</gene>
<dbReference type="InterPro" id="IPR001431">
    <property type="entry name" value="Pept_M16_Zn_BS"/>
</dbReference>
<dbReference type="FunFam" id="3.30.830.10:FF:000003">
    <property type="entry name" value="Insulin-degrading enzyme"/>
    <property type="match status" value="1"/>
</dbReference>
<dbReference type="EMBL" id="MLYV02000566">
    <property type="protein sequence ID" value="PSR83056.1"/>
    <property type="molecule type" value="Genomic_DNA"/>
</dbReference>
<protein>
    <recommendedName>
        <fullName evidence="16">Insulin-degrading enzyme</fullName>
    </recommendedName>
</protein>
<dbReference type="InterPro" id="IPR007863">
    <property type="entry name" value="Peptidase_M16_C"/>
</dbReference>